<proteinExistence type="predicted"/>
<protein>
    <submittedName>
        <fullName evidence="1">Uncharacterized protein</fullName>
    </submittedName>
</protein>
<reference evidence="1 2" key="1">
    <citation type="submission" date="2020-02" db="EMBL/GenBank/DDBJ databases">
        <title>Draft genome sequence of Haematococcus lacustris strain NIES-144.</title>
        <authorList>
            <person name="Morimoto D."/>
            <person name="Nakagawa S."/>
            <person name="Yoshida T."/>
            <person name="Sawayama S."/>
        </authorList>
    </citation>
    <scope>NUCLEOTIDE SEQUENCE [LARGE SCALE GENOMIC DNA]</scope>
    <source>
        <strain evidence="1 2">NIES-144</strain>
    </source>
</reference>
<keyword evidence="2" id="KW-1185">Reference proteome</keyword>
<dbReference type="Pfam" id="PF04339">
    <property type="entry name" value="FemAB_like"/>
    <property type="match status" value="1"/>
</dbReference>
<organism evidence="1 2">
    <name type="scientific">Haematococcus lacustris</name>
    <name type="common">Green alga</name>
    <name type="synonym">Haematococcus pluvialis</name>
    <dbReference type="NCBI Taxonomy" id="44745"/>
    <lineage>
        <taxon>Eukaryota</taxon>
        <taxon>Viridiplantae</taxon>
        <taxon>Chlorophyta</taxon>
        <taxon>core chlorophytes</taxon>
        <taxon>Chlorophyceae</taxon>
        <taxon>CS clade</taxon>
        <taxon>Chlamydomonadales</taxon>
        <taxon>Haematococcaceae</taxon>
        <taxon>Haematococcus</taxon>
    </lineage>
</organism>
<accession>A0A699ZSI6</accession>
<evidence type="ECO:0000313" key="2">
    <source>
        <dbReference type="Proteomes" id="UP000485058"/>
    </source>
</evidence>
<evidence type="ECO:0000313" key="1">
    <source>
        <dbReference type="EMBL" id="GFH22699.1"/>
    </source>
</evidence>
<comment type="caution">
    <text evidence="1">The sequence shown here is derived from an EMBL/GenBank/DDBJ whole genome shotgun (WGS) entry which is preliminary data.</text>
</comment>
<sequence length="157" mass="17047">MKYPPTLIVDASDWDELCQGGHEWQPFLAHRFLRNLERSGSASVRRGWIPHHVLLYDGLDAAEQPAAPTYASDLPWSGGWLAAGAGGLPSSPIVPDTDGKQRMCASWAPGLRGLLTCRRAGVLDGVGRREAWRAPCRALGTCMRRQAARPHAPAADL</sequence>
<dbReference type="Proteomes" id="UP000485058">
    <property type="component" value="Unassembled WGS sequence"/>
</dbReference>
<name>A0A699ZSI6_HAELA</name>
<dbReference type="AlphaFoldDB" id="A0A699ZSI6"/>
<dbReference type="EMBL" id="BLLF01002103">
    <property type="protein sequence ID" value="GFH22699.1"/>
    <property type="molecule type" value="Genomic_DNA"/>
</dbReference>
<dbReference type="InterPro" id="IPR007434">
    <property type="entry name" value="FemAB-like"/>
</dbReference>
<gene>
    <name evidence="1" type="ORF">HaLaN_20206</name>
</gene>